<sequence length="293" mass="33858">MKKIFLAVFLIIAAFVITDLKPSQQPESYDGNYYSENNIECLYYDPVYFVNIKQFELYNHGAAIRGSILPHHLLASDLIHEVFQNVKKQQYETVVLIGPDHESILMGKVFTTLKDWQTPMGVLKTEKDITRKLLQNDFMIEDDDKMTREHSVSSIVPFIKYYLNDAKIVGLAMSKQTKPEDIEKLVGDLSDMVDIEKTLFIASVDFSHYLDLERANQMDLISMEAIQNKDINKIMSFTNDNLDSPVSIVTILELMDKLYEADIHMLNHSNSELIVQQRMDETTSYITYIFTEN</sequence>
<protein>
    <submittedName>
        <fullName evidence="2">AmmeMemoRadiSam system protein B</fullName>
    </submittedName>
</protein>
<dbReference type="AlphaFoldDB" id="A0A974BLY2"/>
<name>A0A974BLY2_SEDHY</name>
<comment type="similarity">
    <text evidence="1">Belongs to the MEMO1 family.</text>
</comment>
<accession>A0A974BLY2</accession>
<dbReference type="Gene3D" id="3.40.830.10">
    <property type="entry name" value="LigB-like"/>
    <property type="match status" value="1"/>
</dbReference>
<organism evidence="2 3">
    <name type="scientific">Sedimentibacter hydroxybenzoicus DSM 7310</name>
    <dbReference type="NCBI Taxonomy" id="1123245"/>
    <lineage>
        <taxon>Bacteria</taxon>
        <taxon>Bacillati</taxon>
        <taxon>Bacillota</taxon>
        <taxon>Tissierellia</taxon>
        <taxon>Sedimentibacter</taxon>
    </lineage>
</organism>
<reference evidence="2" key="1">
    <citation type="submission" date="2020-07" db="EMBL/GenBank/DDBJ databases">
        <title>Genomic analysis of a strain of Sedimentibacter Hydroxybenzoicus DSM7310.</title>
        <authorList>
            <person name="Ma S."/>
        </authorList>
    </citation>
    <scope>NUCLEOTIDE SEQUENCE</scope>
    <source>
        <strain evidence="2">DSM 7310</strain>
    </source>
</reference>
<dbReference type="RefSeq" id="WP_179239398.1">
    <property type="nucleotide sequence ID" value="NZ_JACBNQ010000026.1"/>
</dbReference>
<dbReference type="PANTHER" id="PTHR11060:SF0">
    <property type="entry name" value="PROTEIN MEMO1"/>
    <property type="match status" value="1"/>
</dbReference>
<keyword evidence="3" id="KW-1185">Reference proteome</keyword>
<dbReference type="InterPro" id="IPR002737">
    <property type="entry name" value="MEMO1_fam"/>
</dbReference>
<comment type="caution">
    <text evidence="2">The sequence shown here is derived from an EMBL/GenBank/DDBJ whole genome shotgun (WGS) entry which is preliminary data.</text>
</comment>
<gene>
    <name evidence="2" type="primary">amrB</name>
    <name evidence="2" type="ORF">HZF24_16140</name>
</gene>
<evidence type="ECO:0000256" key="1">
    <source>
        <dbReference type="ARBA" id="ARBA00006315"/>
    </source>
</evidence>
<dbReference type="EMBL" id="JACBNQ010000026">
    <property type="protein sequence ID" value="NYB75679.1"/>
    <property type="molecule type" value="Genomic_DNA"/>
</dbReference>
<evidence type="ECO:0000313" key="2">
    <source>
        <dbReference type="EMBL" id="NYB75679.1"/>
    </source>
</evidence>
<dbReference type="SUPFAM" id="SSF53213">
    <property type="entry name" value="LigB-like"/>
    <property type="match status" value="1"/>
</dbReference>
<dbReference type="NCBIfam" id="TIGR04336">
    <property type="entry name" value="AmmeMemoSam_B"/>
    <property type="match status" value="1"/>
</dbReference>
<proteinExistence type="inferred from homology"/>
<evidence type="ECO:0000313" key="3">
    <source>
        <dbReference type="Proteomes" id="UP000611629"/>
    </source>
</evidence>
<dbReference type="Proteomes" id="UP000611629">
    <property type="component" value="Unassembled WGS sequence"/>
</dbReference>
<dbReference type="CDD" id="cd07361">
    <property type="entry name" value="MEMO_like"/>
    <property type="match status" value="1"/>
</dbReference>
<dbReference type="Pfam" id="PF01875">
    <property type="entry name" value="Memo"/>
    <property type="match status" value="1"/>
</dbReference>
<dbReference type="PANTHER" id="PTHR11060">
    <property type="entry name" value="PROTEIN MEMO1"/>
    <property type="match status" value="1"/>
</dbReference>